<reference evidence="11 12" key="1">
    <citation type="submission" date="2018-07" db="EMBL/GenBank/DDBJ databases">
        <title>Rhodosalinus sp. strain E84T genomic sequence and assembly.</title>
        <authorList>
            <person name="Liu Z.-W."/>
            <person name="Lu D.-C."/>
        </authorList>
    </citation>
    <scope>NUCLEOTIDE SEQUENCE [LARGE SCALE GENOMIC DNA]</scope>
    <source>
        <strain evidence="11 12">E84</strain>
    </source>
</reference>
<dbReference type="PANTHER" id="PTHR42929">
    <property type="entry name" value="INNER MEMBRANE ABC TRANSPORTER PERMEASE PROTEIN YDCU-RELATED-RELATED"/>
    <property type="match status" value="1"/>
</dbReference>
<comment type="similarity">
    <text evidence="2">Belongs to the binding-protein-dependent transport system permease family. CysTW subfamily.</text>
</comment>
<feature type="region of interest" description="Disordered" evidence="9">
    <location>
        <begin position="1"/>
        <end position="45"/>
    </location>
</feature>
<keyword evidence="6 8" id="KW-1133">Transmembrane helix</keyword>
<organism evidence="11 12">
    <name type="scientific">Rhodosalinus halophilus</name>
    <dbReference type="NCBI Taxonomy" id="2259333"/>
    <lineage>
        <taxon>Bacteria</taxon>
        <taxon>Pseudomonadati</taxon>
        <taxon>Pseudomonadota</taxon>
        <taxon>Alphaproteobacteria</taxon>
        <taxon>Rhodobacterales</taxon>
        <taxon>Paracoccaceae</taxon>
        <taxon>Rhodosalinus</taxon>
    </lineage>
</organism>
<dbReference type="Gene3D" id="1.10.3720.10">
    <property type="entry name" value="MetI-like"/>
    <property type="match status" value="1"/>
</dbReference>
<dbReference type="OrthoDB" id="9807047at2"/>
<accession>A0A365U9X8</accession>
<comment type="subcellular location">
    <subcellularLocation>
        <location evidence="1 8">Cell membrane</location>
        <topology evidence="1 8">Multi-pass membrane protein</topology>
    </subcellularLocation>
</comment>
<sequence>MSRLSSSGPQTADAPTPEDAFHETAALSDRDREPRHGAAADGPMLAADGTPLKKSLARALRAQKLRALALIAPLLIFVLVTFIAPIADMLFRSIENQIVQDTLPRTTAVVQDWNPDTGEPPSEAVYEALYRDLFLAAEARRHTRLGQRLNYEETGMSSLFRGTGRDVDDFGEANVETLEDLDDRWEEAAFWVELTSGEGGEGVVDAARERYMRLADLSSRSPLGDVWCAVKGVFAETCDVAPEDVDLGFSLSGTFAETFPRTAEAYAEFAVFMALEEGETVADDEPWEAVYVALDQDLRALSPEELAAYDGPNADALRAAQEALAEVPPVDFRAAFLNSDEDWADIDNWRTIQTYSPPYTTGYFLNAVDMQKTPEGPALRDADERIYGLLFQRTMFMSLVITFSCILLGYPVAWILANLPMRQANLLLILVLLPFWTSLLVRTSAWKVMLQQQGVINDVLVWLGLVADESRLIMINNQFGTIVAMTHILLPFMILPLYSVMQTIPPSYLRAAKSLGATNWTAFWRVYFPQTVPGIGAGSILVFILAIGYYITPEIVGGTTGTFISNRIAYHISSSLNWGLAAALGTILLVVVLVLYWAYDKIVGIDNVKLGG</sequence>
<dbReference type="GO" id="GO:0005886">
    <property type="term" value="C:plasma membrane"/>
    <property type="evidence" value="ECO:0007669"/>
    <property type="project" value="UniProtKB-SubCell"/>
</dbReference>
<evidence type="ECO:0000256" key="5">
    <source>
        <dbReference type="ARBA" id="ARBA00022692"/>
    </source>
</evidence>
<name>A0A365U9X8_9RHOB</name>
<proteinExistence type="inferred from homology"/>
<evidence type="ECO:0000256" key="7">
    <source>
        <dbReference type="ARBA" id="ARBA00023136"/>
    </source>
</evidence>
<feature type="transmembrane region" description="Helical" evidence="8">
    <location>
        <begin position="67"/>
        <end position="87"/>
    </location>
</feature>
<evidence type="ECO:0000313" key="12">
    <source>
        <dbReference type="Proteomes" id="UP000253370"/>
    </source>
</evidence>
<comment type="caution">
    <text evidence="11">The sequence shown here is derived from an EMBL/GenBank/DDBJ whole genome shotgun (WGS) entry which is preliminary data.</text>
</comment>
<gene>
    <name evidence="11" type="ORF">DRV85_11200</name>
</gene>
<keyword evidence="12" id="KW-1185">Reference proteome</keyword>
<feature type="transmembrane region" description="Helical" evidence="8">
    <location>
        <begin position="395"/>
        <end position="417"/>
    </location>
</feature>
<evidence type="ECO:0000256" key="1">
    <source>
        <dbReference type="ARBA" id="ARBA00004651"/>
    </source>
</evidence>
<dbReference type="Proteomes" id="UP000253370">
    <property type="component" value="Unassembled WGS sequence"/>
</dbReference>
<dbReference type="PANTHER" id="PTHR42929:SF5">
    <property type="entry name" value="ABC TRANSPORTER PERMEASE PROTEIN"/>
    <property type="match status" value="1"/>
</dbReference>
<feature type="transmembrane region" description="Helical" evidence="8">
    <location>
        <begin position="532"/>
        <end position="551"/>
    </location>
</feature>
<dbReference type="GO" id="GO:0055085">
    <property type="term" value="P:transmembrane transport"/>
    <property type="evidence" value="ECO:0007669"/>
    <property type="project" value="InterPro"/>
</dbReference>
<keyword evidence="3 8" id="KW-0813">Transport</keyword>
<dbReference type="PROSITE" id="PS50928">
    <property type="entry name" value="ABC_TM1"/>
    <property type="match status" value="1"/>
</dbReference>
<feature type="transmembrane region" description="Helical" evidence="8">
    <location>
        <begin position="479"/>
        <end position="500"/>
    </location>
</feature>
<feature type="compositionally biased region" description="Polar residues" evidence="9">
    <location>
        <begin position="1"/>
        <end position="10"/>
    </location>
</feature>
<dbReference type="RefSeq" id="WP_113289557.1">
    <property type="nucleotide sequence ID" value="NZ_QNTQ01000009.1"/>
</dbReference>
<feature type="transmembrane region" description="Helical" evidence="8">
    <location>
        <begin position="424"/>
        <end position="441"/>
    </location>
</feature>
<dbReference type="InterPro" id="IPR000515">
    <property type="entry name" value="MetI-like"/>
</dbReference>
<evidence type="ECO:0000313" key="11">
    <source>
        <dbReference type="EMBL" id="RBI84820.1"/>
    </source>
</evidence>
<dbReference type="EMBL" id="QNTQ01000009">
    <property type="protein sequence ID" value="RBI84820.1"/>
    <property type="molecule type" value="Genomic_DNA"/>
</dbReference>
<protein>
    <submittedName>
        <fullName evidence="11">ABC transporter permease</fullName>
    </submittedName>
</protein>
<evidence type="ECO:0000256" key="6">
    <source>
        <dbReference type="ARBA" id="ARBA00022989"/>
    </source>
</evidence>
<dbReference type="CDD" id="cd06261">
    <property type="entry name" value="TM_PBP2"/>
    <property type="match status" value="1"/>
</dbReference>
<keyword evidence="5 8" id="KW-0812">Transmembrane</keyword>
<feature type="transmembrane region" description="Helical" evidence="8">
    <location>
        <begin position="578"/>
        <end position="599"/>
    </location>
</feature>
<keyword evidence="4" id="KW-1003">Cell membrane</keyword>
<feature type="domain" description="ABC transmembrane type-1" evidence="10">
    <location>
        <begin position="391"/>
        <end position="599"/>
    </location>
</feature>
<evidence type="ECO:0000259" key="10">
    <source>
        <dbReference type="PROSITE" id="PS50928"/>
    </source>
</evidence>
<evidence type="ECO:0000256" key="3">
    <source>
        <dbReference type="ARBA" id="ARBA00022448"/>
    </source>
</evidence>
<feature type="compositionally biased region" description="Basic and acidic residues" evidence="9">
    <location>
        <begin position="28"/>
        <end position="38"/>
    </location>
</feature>
<dbReference type="SUPFAM" id="SSF161098">
    <property type="entry name" value="MetI-like"/>
    <property type="match status" value="1"/>
</dbReference>
<dbReference type="InterPro" id="IPR035906">
    <property type="entry name" value="MetI-like_sf"/>
</dbReference>
<dbReference type="Pfam" id="PF00528">
    <property type="entry name" value="BPD_transp_1"/>
    <property type="match status" value="1"/>
</dbReference>
<evidence type="ECO:0000256" key="2">
    <source>
        <dbReference type="ARBA" id="ARBA00007069"/>
    </source>
</evidence>
<keyword evidence="7 8" id="KW-0472">Membrane</keyword>
<evidence type="ECO:0000256" key="8">
    <source>
        <dbReference type="RuleBase" id="RU363032"/>
    </source>
</evidence>
<dbReference type="AlphaFoldDB" id="A0A365U9X8"/>
<evidence type="ECO:0000256" key="4">
    <source>
        <dbReference type="ARBA" id="ARBA00022475"/>
    </source>
</evidence>
<evidence type="ECO:0000256" key="9">
    <source>
        <dbReference type="SAM" id="MobiDB-lite"/>
    </source>
</evidence>